<dbReference type="PANTHER" id="PTHR40465:SF1">
    <property type="entry name" value="DUF6534 DOMAIN-CONTAINING PROTEIN"/>
    <property type="match status" value="1"/>
</dbReference>
<evidence type="ECO:0000259" key="2">
    <source>
        <dbReference type="Pfam" id="PF20152"/>
    </source>
</evidence>
<dbReference type="Pfam" id="PF20152">
    <property type="entry name" value="DUF6534"/>
    <property type="match status" value="1"/>
</dbReference>
<dbReference type="EMBL" id="JARJLG010000081">
    <property type="protein sequence ID" value="KAJ7750719.1"/>
    <property type="molecule type" value="Genomic_DNA"/>
</dbReference>
<reference evidence="3" key="1">
    <citation type="submission" date="2023-03" db="EMBL/GenBank/DDBJ databases">
        <title>Massive genome expansion in bonnet fungi (Mycena s.s.) driven by repeated elements and novel gene families across ecological guilds.</title>
        <authorList>
            <consortium name="Lawrence Berkeley National Laboratory"/>
            <person name="Harder C.B."/>
            <person name="Miyauchi S."/>
            <person name="Viragh M."/>
            <person name="Kuo A."/>
            <person name="Thoen E."/>
            <person name="Andreopoulos B."/>
            <person name="Lu D."/>
            <person name="Skrede I."/>
            <person name="Drula E."/>
            <person name="Henrissat B."/>
            <person name="Morin E."/>
            <person name="Kohler A."/>
            <person name="Barry K."/>
            <person name="LaButti K."/>
            <person name="Morin E."/>
            <person name="Salamov A."/>
            <person name="Lipzen A."/>
            <person name="Mereny Z."/>
            <person name="Hegedus B."/>
            <person name="Baldrian P."/>
            <person name="Stursova M."/>
            <person name="Weitz H."/>
            <person name="Taylor A."/>
            <person name="Grigoriev I.V."/>
            <person name="Nagy L.G."/>
            <person name="Martin F."/>
            <person name="Kauserud H."/>
        </authorList>
    </citation>
    <scope>NUCLEOTIDE SEQUENCE</scope>
    <source>
        <strain evidence="3">CBHHK188m</strain>
    </source>
</reference>
<keyword evidence="1" id="KW-0812">Transmembrane</keyword>
<feature type="transmembrane region" description="Helical" evidence="1">
    <location>
        <begin position="98"/>
        <end position="119"/>
    </location>
</feature>
<evidence type="ECO:0000313" key="4">
    <source>
        <dbReference type="Proteomes" id="UP001215280"/>
    </source>
</evidence>
<feature type="transmembrane region" description="Helical" evidence="1">
    <location>
        <begin position="139"/>
        <end position="158"/>
    </location>
</feature>
<keyword evidence="4" id="KW-1185">Reference proteome</keyword>
<comment type="caution">
    <text evidence="3">The sequence shown here is derived from an EMBL/GenBank/DDBJ whole genome shotgun (WGS) entry which is preliminary data.</text>
</comment>
<proteinExistence type="predicted"/>
<sequence>MSDLASSITGPLLVATQLNWALLGTLTLQVYNFHASFPKERIAIKALVLATGWGDPEVFARLPWTINATPVITGLVSATVQIFFAWRIHALKKDSRYTLAICGLITTTALLQSSASITIGIKNALLGNSPANSDVRTLFILGKIWLLGSVVCDIIIAATMTRILLQYRTITTIFAILELGLFVLSEAVYFPGIPLLFMLGKVYSNAMMASLNARVRLDSSHVDGSLPAFSSELRFVDTAGSQELNRTRVTNVTKLQDTIRDSNSK</sequence>
<keyword evidence="1" id="KW-0472">Membrane</keyword>
<protein>
    <recommendedName>
        <fullName evidence="2">DUF6534 domain-containing protein</fullName>
    </recommendedName>
</protein>
<accession>A0AAD7IVN4</accession>
<keyword evidence="1" id="KW-1133">Transmembrane helix</keyword>
<dbReference type="AlphaFoldDB" id="A0AAD7IVN4"/>
<gene>
    <name evidence="3" type="ORF">DFH07DRAFT_1062073</name>
</gene>
<feature type="domain" description="DUF6534" evidence="2">
    <location>
        <begin position="149"/>
        <end position="215"/>
    </location>
</feature>
<evidence type="ECO:0000313" key="3">
    <source>
        <dbReference type="EMBL" id="KAJ7750719.1"/>
    </source>
</evidence>
<organism evidence="3 4">
    <name type="scientific">Mycena maculata</name>
    <dbReference type="NCBI Taxonomy" id="230809"/>
    <lineage>
        <taxon>Eukaryota</taxon>
        <taxon>Fungi</taxon>
        <taxon>Dikarya</taxon>
        <taxon>Basidiomycota</taxon>
        <taxon>Agaricomycotina</taxon>
        <taxon>Agaricomycetes</taxon>
        <taxon>Agaricomycetidae</taxon>
        <taxon>Agaricales</taxon>
        <taxon>Marasmiineae</taxon>
        <taxon>Mycenaceae</taxon>
        <taxon>Mycena</taxon>
    </lineage>
</organism>
<dbReference type="InterPro" id="IPR045339">
    <property type="entry name" value="DUF6534"/>
</dbReference>
<evidence type="ECO:0000256" key="1">
    <source>
        <dbReference type="SAM" id="Phobius"/>
    </source>
</evidence>
<feature type="transmembrane region" description="Helical" evidence="1">
    <location>
        <begin position="170"/>
        <end position="190"/>
    </location>
</feature>
<dbReference type="PANTHER" id="PTHR40465">
    <property type="entry name" value="CHROMOSOME 1, WHOLE GENOME SHOTGUN SEQUENCE"/>
    <property type="match status" value="1"/>
</dbReference>
<name>A0AAD7IVN4_9AGAR</name>
<feature type="transmembrane region" description="Helical" evidence="1">
    <location>
        <begin position="64"/>
        <end position="86"/>
    </location>
</feature>
<dbReference type="Proteomes" id="UP001215280">
    <property type="component" value="Unassembled WGS sequence"/>
</dbReference>